<organism evidence="1">
    <name type="scientific">marine sediment metagenome</name>
    <dbReference type="NCBI Taxonomy" id="412755"/>
    <lineage>
        <taxon>unclassified sequences</taxon>
        <taxon>metagenomes</taxon>
        <taxon>ecological metagenomes</taxon>
    </lineage>
</organism>
<protein>
    <submittedName>
        <fullName evidence="1">Uncharacterized protein</fullName>
    </submittedName>
</protein>
<comment type="caution">
    <text evidence="1">The sequence shown here is derived from an EMBL/GenBank/DDBJ whole genome shotgun (WGS) entry which is preliminary data.</text>
</comment>
<sequence length="199" mass="22956">VKNINSLVGRDIPPDYKDQIDDIIAQYDLHYRRPATIKMRESRAEFVERLKAENAPIPIPVDDLKMLGKIPLNKMTVNDLEDLRDNIAVIVHLGQFKNKLIASKEIRDLRQTVKEITDHLYETRKITPIKEEEGFQPPSARKKTKAQQAIEAIDHYLSIHRKVEFIAYSIDGFKTGPTTENVIQPIQDAGSENIRIRYK</sequence>
<dbReference type="AlphaFoldDB" id="X1AP41"/>
<gene>
    <name evidence="1" type="ORF">S01H4_24300</name>
</gene>
<reference evidence="1" key="1">
    <citation type="journal article" date="2014" name="Front. Microbiol.">
        <title>High frequency of phylogenetically diverse reductive dehalogenase-homologous genes in deep subseafloor sedimentary metagenomes.</title>
        <authorList>
            <person name="Kawai M."/>
            <person name="Futagami T."/>
            <person name="Toyoda A."/>
            <person name="Takaki Y."/>
            <person name="Nishi S."/>
            <person name="Hori S."/>
            <person name="Arai W."/>
            <person name="Tsubouchi T."/>
            <person name="Morono Y."/>
            <person name="Uchiyama I."/>
            <person name="Ito T."/>
            <person name="Fujiyama A."/>
            <person name="Inagaki F."/>
            <person name="Takami H."/>
        </authorList>
    </citation>
    <scope>NUCLEOTIDE SEQUENCE</scope>
    <source>
        <strain evidence="1">Expedition CK06-06</strain>
    </source>
</reference>
<feature type="non-terminal residue" evidence="1">
    <location>
        <position position="1"/>
    </location>
</feature>
<name>X1AP41_9ZZZZ</name>
<accession>X1AP41</accession>
<evidence type="ECO:0000313" key="1">
    <source>
        <dbReference type="EMBL" id="GAG84535.1"/>
    </source>
</evidence>
<proteinExistence type="predicted"/>
<dbReference type="EMBL" id="BART01011396">
    <property type="protein sequence ID" value="GAG84535.1"/>
    <property type="molecule type" value="Genomic_DNA"/>
</dbReference>